<proteinExistence type="predicted"/>
<evidence type="ECO:0000259" key="1">
    <source>
        <dbReference type="SMART" id="SM00901"/>
    </source>
</evidence>
<dbReference type="SMART" id="SM00901">
    <property type="entry name" value="FRG"/>
    <property type="match status" value="1"/>
</dbReference>
<name>A0AAW6P7I4_9PSED</name>
<evidence type="ECO:0000313" key="3">
    <source>
        <dbReference type="Proteomes" id="UP001220662"/>
    </source>
</evidence>
<dbReference type="InterPro" id="IPR014966">
    <property type="entry name" value="FRG-dom"/>
</dbReference>
<sequence length="273" mass="31721">MNKCCMTANSLVELMRIAYQIGSLWEKRWSPDPMRFWFRGVSNGKHTLNPGLLRGKLSPEEAMKLEYQIAVDFKTRGRPYFPSEMNNPWDAMFLMQHYGFHTRLLDWAESLIVAAYFAAREIDSKTDGAVWMLAPQFLINKQYNSEGTHISAEHEYIKDYKICGPWENLDEFNKKIPMPVFPTHLDQRIIAQCGRFTIHTFIPDMLERLSCEDALANKDAAFLQKIYIPAEAKPTIRQQCRMFGGVSEETIYPDLEGLARSMRFEFKESNILP</sequence>
<gene>
    <name evidence="2" type="ORF">P3W55_15105</name>
</gene>
<feature type="domain" description="FRG" evidence="1">
    <location>
        <begin position="32"/>
        <end position="131"/>
    </location>
</feature>
<dbReference type="AlphaFoldDB" id="A0AAW6P7I4"/>
<accession>A0AAW6P7I4</accession>
<protein>
    <submittedName>
        <fullName evidence="2">FRG domain-containing protein</fullName>
    </submittedName>
</protein>
<reference evidence="2" key="1">
    <citation type="submission" date="2023-03" db="EMBL/GenBank/DDBJ databases">
        <title>Draft assemblies of triclosan tolerant bacteria isolated from returned activated sludge.</title>
        <authorList>
            <person name="Van Hamelsveld S."/>
        </authorList>
    </citation>
    <scope>NUCLEOTIDE SEQUENCE</scope>
    <source>
        <strain evidence="2">GW210015_S63</strain>
    </source>
</reference>
<dbReference type="Proteomes" id="UP001220662">
    <property type="component" value="Unassembled WGS sequence"/>
</dbReference>
<organism evidence="2 3">
    <name type="scientific">Pseudomonas citronellolis</name>
    <dbReference type="NCBI Taxonomy" id="53408"/>
    <lineage>
        <taxon>Bacteria</taxon>
        <taxon>Pseudomonadati</taxon>
        <taxon>Pseudomonadota</taxon>
        <taxon>Gammaproteobacteria</taxon>
        <taxon>Pseudomonadales</taxon>
        <taxon>Pseudomonadaceae</taxon>
        <taxon>Pseudomonas</taxon>
    </lineage>
</organism>
<dbReference type="EMBL" id="JARJLR010000246">
    <property type="protein sequence ID" value="MDF3843039.1"/>
    <property type="molecule type" value="Genomic_DNA"/>
</dbReference>
<evidence type="ECO:0000313" key="2">
    <source>
        <dbReference type="EMBL" id="MDF3843039.1"/>
    </source>
</evidence>
<comment type="caution">
    <text evidence="2">The sequence shown here is derived from an EMBL/GenBank/DDBJ whole genome shotgun (WGS) entry which is preliminary data.</text>
</comment>
<dbReference type="RefSeq" id="WP_276214891.1">
    <property type="nucleotide sequence ID" value="NZ_JARJLR010000246.1"/>
</dbReference>
<dbReference type="Pfam" id="PF08867">
    <property type="entry name" value="FRG"/>
    <property type="match status" value="1"/>
</dbReference>